<dbReference type="GO" id="GO:0008270">
    <property type="term" value="F:zinc ion binding"/>
    <property type="evidence" value="ECO:0007669"/>
    <property type="project" value="InterPro"/>
</dbReference>
<protein>
    <submittedName>
        <fullName evidence="8">Oleate-activated transcription factor 1</fullName>
    </submittedName>
</protein>
<dbReference type="PROSITE" id="PS50048">
    <property type="entry name" value="ZN2_CY6_FUNGAL_2"/>
    <property type="match status" value="1"/>
</dbReference>
<name>A0A194UXF7_CYTMA</name>
<proteinExistence type="predicted"/>
<evidence type="ECO:0000313" key="8">
    <source>
        <dbReference type="EMBL" id="KUI56276.1"/>
    </source>
</evidence>
<keyword evidence="4" id="KW-0804">Transcription</keyword>
<dbReference type="PANTHER" id="PTHR47660">
    <property type="entry name" value="TRANSCRIPTION FACTOR WITH C2H2 AND ZN(2)-CYS(6) DNA BINDING DOMAIN (EUROFUNG)-RELATED-RELATED"/>
    <property type="match status" value="1"/>
</dbReference>
<sequence>MDLTLESKACCACAKAKRKCDRQIPTCGRCQSRDIRCDYATVTPSLSSPPNSQDAIRVGRGQQPLFGMVSSTPTQVDVLHSPQNNSTLFDLSGDDNSILIDDLFRPTLNISFPSSLANLNPKVPTHHLPWYLEPNTWDIDHLDASEYGPPICSQVLNIFIEDLQGWLATTSTNKAIVTGLIEERMKQLLDDQPTPPSVAGNDILSVSSLTPFEHLARVHALMVYQTVGLYDGDIRLRHVAETQIPTLNTWLRLLINSAQSAAQEGPEKFVSSLLYPPSQNQPGPNRGRSPKNDFDSEGLSTLTTGSILSPEDIAWYAWLFAETIRRTWLIACSIQTIYLTLQLGWAPCPGALPFTARNGLFSAGSAFAWASRCEDGWEKQGAGVDFIRRRQANEILEKRSPKDMDLFATRMLEMQFGLERVEQWRLVMGSKE</sequence>
<keyword evidence="5" id="KW-0539">Nucleus</keyword>
<keyword evidence="9" id="KW-1185">Reference proteome</keyword>
<keyword evidence="2" id="KW-0862">Zinc</keyword>
<dbReference type="STRING" id="694573.A0A194UXF7"/>
<keyword evidence="1" id="KW-0479">Metal-binding</keyword>
<dbReference type="SUPFAM" id="SSF57701">
    <property type="entry name" value="Zn2/Cys6 DNA-binding domain"/>
    <property type="match status" value="1"/>
</dbReference>
<gene>
    <name evidence="8" type="ORF">VP1G_03627</name>
</gene>
<dbReference type="Gene3D" id="4.10.240.10">
    <property type="entry name" value="Zn(2)-C6 fungal-type DNA-binding domain"/>
    <property type="match status" value="1"/>
</dbReference>
<organism evidence="8 9">
    <name type="scientific">Cytospora mali</name>
    <name type="common">Apple Valsa canker fungus</name>
    <name type="synonym">Valsa mali</name>
    <dbReference type="NCBI Taxonomy" id="578113"/>
    <lineage>
        <taxon>Eukaryota</taxon>
        <taxon>Fungi</taxon>
        <taxon>Dikarya</taxon>
        <taxon>Ascomycota</taxon>
        <taxon>Pezizomycotina</taxon>
        <taxon>Sordariomycetes</taxon>
        <taxon>Sordariomycetidae</taxon>
        <taxon>Diaporthales</taxon>
        <taxon>Cytosporaceae</taxon>
        <taxon>Cytospora</taxon>
    </lineage>
</organism>
<dbReference type="InterPro" id="IPR036864">
    <property type="entry name" value="Zn2-C6_fun-type_DNA-bd_sf"/>
</dbReference>
<accession>A0A194UXF7</accession>
<dbReference type="InterPro" id="IPR001138">
    <property type="entry name" value="Zn2Cys6_DnaBD"/>
</dbReference>
<evidence type="ECO:0000256" key="4">
    <source>
        <dbReference type="ARBA" id="ARBA00023163"/>
    </source>
</evidence>
<evidence type="ECO:0000256" key="6">
    <source>
        <dbReference type="SAM" id="MobiDB-lite"/>
    </source>
</evidence>
<dbReference type="Pfam" id="PF00172">
    <property type="entry name" value="Zn_clus"/>
    <property type="match status" value="1"/>
</dbReference>
<dbReference type="AlphaFoldDB" id="A0A194UXF7"/>
<feature type="region of interest" description="Disordered" evidence="6">
    <location>
        <begin position="272"/>
        <end position="295"/>
    </location>
</feature>
<dbReference type="PROSITE" id="PS00463">
    <property type="entry name" value="ZN2_CY6_FUNGAL_1"/>
    <property type="match status" value="1"/>
</dbReference>
<evidence type="ECO:0000256" key="3">
    <source>
        <dbReference type="ARBA" id="ARBA00023015"/>
    </source>
</evidence>
<keyword evidence="3" id="KW-0805">Transcription regulation</keyword>
<evidence type="ECO:0000259" key="7">
    <source>
        <dbReference type="PROSITE" id="PS50048"/>
    </source>
</evidence>
<feature type="domain" description="Zn(2)-C6 fungal-type" evidence="7">
    <location>
        <begin position="9"/>
        <end position="39"/>
    </location>
</feature>
<dbReference type="SMART" id="SM00066">
    <property type="entry name" value="GAL4"/>
    <property type="match status" value="1"/>
</dbReference>
<evidence type="ECO:0000256" key="1">
    <source>
        <dbReference type="ARBA" id="ARBA00022723"/>
    </source>
</evidence>
<evidence type="ECO:0000256" key="5">
    <source>
        <dbReference type="ARBA" id="ARBA00023242"/>
    </source>
</evidence>
<dbReference type="PANTHER" id="PTHR47660:SF3">
    <property type="entry name" value="FINGER DOMAIN PROTEIN, PUTATIVE (AFU_ORTHOLOGUE AFUA_4G03310)-RELATED"/>
    <property type="match status" value="1"/>
</dbReference>
<evidence type="ECO:0000256" key="2">
    <source>
        <dbReference type="ARBA" id="ARBA00022833"/>
    </source>
</evidence>
<dbReference type="OrthoDB" id="5355161at2759"/>
<dbReference type="EMBL" id="KN714687">
    <property type="protein sequence ID" value="KUI56276.1"/>
    <property type="molecule type" value="Genomic_DNA"/>
</dbReference>
<dbReference type="GO" id="GO:0000981">
    <property type="term" value="F:DNA-binding transcription factor activity, RNA polymerase II-specific"/>
    <property type="evidence" value="ECO:0007669"/>
    <property type="project" value="InterPro"/>
</dbReference>
<evidence type="ECO:0000313" key="9">
    <source>
        <dbReference type="Proteomes" id="UP000078576"/>
    </source>
</evidence>
<reference evidence="9" key="1">
    <citation type="submission" date="2014-12" db="EMBL/GenBank/DDBJ databases">
        <title>Genome Sequence of Valsa Canker Pathogens Uncovers a Specific Adaption of Colonization on Woody Bark.</title>
        <authorList>
            <person name="Yin Z."/>
            <person name="Liu H."/>
            <person name="Gao X."/>
            <person name="Li Z."/>
            <person name="Song N."/>
            <person name="Ke X."/>
            <person name="Dai Q."/>
            <person name="Wu Y."/>
            <person name="Sun Y."/>
            <person name="Xu J.-R."/>
            <person name="Kang Z.K."/>
            <person name="Wang L."/>
            <person name="Huang L."/>
        </authorList>
    </citation>
    <scope>NUCLEOTIDE SEQUENCE [LARGE SCALE GENOMIC DNA]</scope>
    <source>
        <strain evidence="9">SXYL134</strain>
    </source>
</reference>
<dbReference type="Proteomes" id="UP000078576">
    <property type="component" value="Unassembled WGS sequence"/>
</dbReference>